<keyword evidence="3" id="KW-1185">Reference proteome</keyword>
<feature type="transmembrane region" description="Helical" evidence="1">
    <location>
        <begin position="56"/>
        <end position="75"/>
    </location>
</feature>
<sequence>MSNALDYLFQGYDTGVFYRILTSYSVAGHAIIILGLTADEWANTHHKCKPYQSWMFWFWTSLIHSTYVFSIYPFAGVVKTADKGEIDWSRFVPTIIGIISGVLYAVYGSWCVTCSVLSWKYRYSRRSS</sequence>
<accession>A0AAJ0A3W7</accession>
<organism evidence="2 3">
    <name type="scientific">Colletotrichum phormii</name>
    <dbReference type="NCBI Taxonomy" id="359342"/>
    <lineage>
        <taxon>Eukaryota</taxon>
        <taxon>Fungi</taxon>
        <taxon>Dikarya</taxon>
        <taxon>Ascomycota</taxon>
        <taxon>Pezizomycotina</taxon>
        <taxon>Sordariomycetes</taxon>
        <taxon>Hypocreomycetidae</taxon>
        <taxon>Glomerellales</taxon>
        <taxon>Glomerellaceae</taxon>
        <taxon>Colletotrichum</taxon>
        <taxon>Colletotrichum acutatum species complex</taxon>
    </lineage>
</organism>
<dbReference type="AlphaFoldDB" id="A0AAJ0A3W7"/>
<dbReference type="GeneID" id="85466669"/>
<comment type="caution">
    <text evidence="2">The sequence shown here is derived from an EMBL/GenBank/DDBJ whole genome shotgun (WGS) entry which is preliminary data.</text>
</comment>
<keyword evidence="1" id="KW-0812">Transmembrane</keyword>
<evidence type="ECO:0000313" key="2">
    <source>
        <dbReference type="EMBL" id="KAK1656001.1"/>
    </source>
</evidence>
<proteinExistence type="predicted"/>
<feature type="transmembrane region" description="Helical" evidence="1">
    <location>
        <begin position="16"/>
        <end position="36"/>
    </location>
</feature>
<dbReference type="EMBL" id="JAHMHQ010000001">
    <property type="protein sequence ID" value="KAK1656001.1"/>
    <property type="molecule type" value="Genomic_DNA"/>
</dbReference>
<evidence type="ECO:0000256" key="1">
    <source>
        <dbReference type="SAM" id="Phobius"/>
    </source>
</evidence>
<dbReference type="RefSeq" id="XP_060452045.1">
    <property type="nucleotide sequence ID" value="XM_060581807.1"/>
</dbReference>
<evidence type="ECO:0000313" key="3">
    <source>
        <dbReference type="Proteomes" id="UP001243989"/>
    </source>
</evidence>
<name>A0AAJ0A3W7_9PEZI</name>
<feature type="transmembrane region" description="Helical" evidence="1">
    <location>
        <begin position="95"/>
        <end position="119"/>
    </location>
</feature>
<keyword evidence="1" id="KW-0472">Membrane</keyword>
<dbReference type="Proteomes" id="UP001243989">
    <property type="component" value="Unassembled WGS sequence"/>
</dbReference>
<reference evidence="2" key="1">
    <citation type="submission" date="2021-06" db="EMBL/GenBank/DDBJ databases">
        <title>Comparative genomics, transcriptomics and evolutionary studies reveal genomic signatures of adaptation to plant cell wall in hemibiotrophic fungi.</title>
        <authorList>
            <consortium name="DOE Joint Genome Institute"/>
            <person name="Baroncelli R."/>
            <person name="Diaz J.F."/>
            <person name="Benocci T."/>
            <person name="Peng M."/>
            <person name="Battaglia E."/>
            <person name="Haridas S."/>
            <person name="Andreopoulos W."/>
            <person name="Labutti K."/>
            <person name="Pangilinan J."/>
            <person name="Floch G.L."/>
            <person name="Makela M.R."/>
            <person name="Henrissat B."/>
            <person name="Grigoriev I.V."/>
            <person name="Crouch J.A."/>
            <person name="De Vries R.P."/>
            <person name="Sukno S.A."/>
            <person name="Thon M.R."/>
        </authorList>
    </citation>
    <scope>NUCLEOTIDE SEQUENCE</scope>
    <source>
        <strain evidence="2">CBS 102054</strain>
    </source>
</reference>
<keyword evidence="1" id="KW-1133">Transmembrane helix</keyword>
<protein>
    <submittedName>
        <fullName evidence="2">Uncharacterized protein</fullName>
    </submittedName>
</protein>
<gene>
    <name evidence="2" type="ORF">BDP81DRAFT_13846</name>
</gene>